<dbReference type="PANTHER" id="PTHR46333">
    <property type="entry name" value="CYTOKINESIS PROTEIN 3"/>
    <property type="match status" value="1"/>
</dbReference>
<feature type="transmembrane region" description="Helical" evidence="1">
    <location>
        <begin position="109"/>
        <end position="133"/>
    </location>
</feature>
<dbReference type="InterPro" id="IPR038765">
    <property type="entry name" value="Papain-like_cys_pep_sf"/>
</dbReference>
<dbReference type="InterPro" id="IPR002931">
    <property type="entry name" value="Transglutaminase-like"/>
</dbReference>
<comment type="caution">
    <text evidence="3">The sequence shown here is derived from an EMBL/GenBank/DDBJ whole genome shotgun (WGS) entry which is preliminary data.</text>
</comment>
<protein>
    <recommendedName>
        <fullName evidence="2">Transglutaminase-like domain-containing protein</fullName>
    </recommendedName>
</protein>
<feature type="transmembrane region" description="Helical" evidence="1">
    <location>
        <begin position="41"/>
        <end position="62"/>
    </location>
</feature>
<dbReference type="AlphaFoldDB" id="A0A917FRP5"/>
<feature type="transmembrane region" description="Helical" evidence="1">
    <location>
        <begin position="174"/>
        <end position="194"/>
    </location>
</feature>
<dbReference type="RefSeq" id="WP_188530006.1">
    <property type="nucleotide sequence ID" value="NZ_BMGR01000003.1"/>
</dbReference>
<name>A0A917FRP5_9BACL</name>
<sequence length="391" mass="43451">MTDWIKAFTVVEPVSVLILLLLIGSLIQGMMRGASGSARRLFYFIWDGLLIIVSLVLAGRMASVLSPLLQSWLIERNVTVPQEQLNTFSQLWYTFVTGLRDFSLLRFGVVFLVVYMLLRLLLSLLTPLVYLLLNGLSGMRRLWGGSGDQPSWLHAVTSRVTGATIGAVHGIGRALVVMAVLFIYVSLLPSGPFVSSIQSSPVYKEAAVKLIEPVAGNMIAEQGPVLTEAVESEFRLILQRKYEIIDYAVPAEIEQAAAHITKDLQSDEDKARALYDWAGTRIAYDWDKARNYEERGIWKEQTPEETFATRKGVCIDVARLYAMMARSVGLEVKVVTGLGADGRGGYGPHAWNEVLLSETRQWIPLDATWASSGDWFNPPDFDATHIPESEI</sequence>
<dbReference type="Proteomes" id="UP000644756">
    <property type="component" value="Unassembled WGS sequence"/>
</dbReference>
<accession>A0A917FRP5</accession>
<dbReference type="SMART" id="SM00460">
    <property type="entry name" value="TGc"/>
    <property type="match status" value="1"/>
</dbReference>
<gene>
    <name evidence="3" type="ORF">GCM10010916_12480</name>
</gene>
<dbReference type="Gene3D" id="3.10.620.30">
    <property type="match status" value="1"/>
</dbReference>
<dbReference type="EMBL" id="BMGR01000003">
    <property type="protein sequence ID" value="GGF96728.1"/>
    <property type="molecule type" value="Genomic_DNA"/>
</dbReference>
<keyword evidence="1" id="KW-0472">Membrane</keyword>
<feature type="domain" description="Transglutaminase-like" evidence="2">
    <location>
        <begin position="306"/>
        <end position="369"/>
    </location>
</feature>
<reference evidence="3" key="1">
    <citation type="journal article" date="2014" name="Int. J. Syst. Evol. Microbiol.">
        <title>Complete genome sequence of Corynebacterium casei LMG S-19264T (=DSM 44701T), isolated from a smear-ripened cheese.</title>
        <authorList>
            <consortium name="US DOE Joint Genome Institute (JGI-PGF)"/>
            <person name="Walter F."/>
            <person name="Albersmeier A."/>
            <person name="Kalinowski J."/>
            <person name="Ruckert C."/>
        </authorList>
    </citation>
    <scope>NUCLEOTIDE SEQUENCE</scope>
    <source>
        <strain evidence="3">CGMCC 1.12987</strain>
    </source>
</reference>
<evidence type="ECO:0000256" key="1">
    <source>
        <dbReference type="SAM" id="Phobius"/>
    </source>
</evidence>
<evidence type="ECO:0000313" key="3">
    <source>
        <dbReference type="EMBL" id="GGF96728.1"/>
    </source>
</evidence>
<dbReference type="PANTHER" id="PTHR46333:SF2">
    <property type="entry name" value="CYTOKINESIS PROTEIN 3"/>
    <property type="match status" value="1"/>
</dbReference>
<evidence type="ECO:0000313" key="4">
    <source>
        <dbReference type="Proteomes" id="UP000644756"/>
    </source>
</evidence>
<keyword evidence="1" id="KW-1133">Transmembrane helix</keyword>
<keyword evidence="4" id="KW-1185">Reference proteome</keyword>
<organism evidence="3 4">
    <name type="scientific">Paenibacillus abyssi</name>
    <dbReference type="NCBI Taxonomy" id="1340531"/>
    <lineage>
        <taxon>Bacteria</taxon>
        <taxon>Bacillati</taxon>
        <taxon>Bacillota</taxon>
        <taxon>Bacilli</taxon>
        <taxon>Bacillales</taxon>
        <taxon>Paenibacillaceae</taxon>
        <taxon>Paenibacillus</taxon>
    </lineage>
</organism>
<dbReference type="GO" id="GO:0005737">
    <property type="term" value="C:cytoplasm"/>
    <property type="evidence" value="ECO:0007669"/>
    <property type="project" value="TreeGrafter"/>
</dbReference>
<dbReference type="InterPro" id="IPR052557">
    <property type="entry name" value="CAP/Cytokinesis_protein"/>
</dbReference>
<proteinExistence type="predicted"/>
<evidence type="ECO:0000259" key="2">
    <source>
        <dbReference type="SMART" id="SM00460"/>
    </source>
</evidence>
<dbReference type="Pfam" id="PF01841">
    <property type="entry name" value="Transglut_core"/>
    <property type="match status" value="1"/>
</dbReference>
<reference evidence="3" key="2">
    <citation type="submission" date="2020-09" db="EMBL/GenBank/DDBJ databases">
        <authorList>
            <person name="Sun Q."/>
            <person name="Zhou Y."/>
        </authorList>
    </citation>
    <scope>NUCLEOTIDE SEQUENCE</scope>
    <source>
        <strain evidence="3">CGMCC 1.12987</strain>
    </source>
</reference>
<feature type="transmembrane region" description="Helical" evidence="1">
    <location>
        <begin position="6"/>
        <end position="29"/>
    </location>
</feature>
<dbReference type="SUPFAM" id="SSF54001">
    <property type="entry name" value="Cysteine proteinases"/>
    <property type="match status" value="1"/>
</dbReference>
<keyword evidence="1" id="KW-0812">Transmembrane</keyword>